<name>A0ABS4WZL7_9MICO</name>
<dbReference type="RefSeq" id="WP_209900774.1">
    <property type="nucleotide sequence ID" value="NZ_BAAAJW010000002.1"/>
</dbReference>
<dbReference type="Gene3D" id="3.40.50.10490">
    <property type="entry name" value="Glucose-6-phosphate isomerase like protein, domain 1"/>
    <property type="match status" value="1"/>
</dbReference>
<dbReference type="Proteomes" id="UP001519290">
    <property type="component" value="Unassembled WGS sequence"/>
</dbReference>
<evidence type="ECO:0000313" key="2">
    <source>
        <dbReference type="EMBL" id="MBP2381536.1"/>
    </source>
</evidence>
<dbReference type="PROSITE" id="PS51464">
    <property type="entry name" value="SIS"/>
    <property type="match status" value="1"/>
</dbReference>
<dbReference type="NCBIfam" id="NF002805">
    <property type="entry name" value="PRK02947.1"/>
    <property type="match status" value="1"/>
</dbReference>
<protein>
    <submittedName>
        <fullName evidence="2">Phosphosugar-binding protein</fullName>
    </submittedName>
</protein>
<dbReference type="InterPro" id="IPR035472">
    <property type="entry name" value="RpiR-like_SIS"/>
</dbReference>
<accession>A0ABS4WZL7</accession>
<dbReference type="CDD" id="cd05013">
    <property type="entry name" value="SIS_RpiR"/>
    <property type="match status" value="1"/>
</dbReference>
<dbReference type="InterPro" id="IPR001347">
    <property type="entry name" value="SIS_dom"/>
</dbReference>
<gene>
    <name evidence="2" type="ORF">JOF43_001493</name>
</gene>
<dbReference type="InterPro" id="IPR046348">
    <property type="entry name" value="SIS_dom_sf"/>
</dbReference>
<evidence type="ECO:0000313" key="3">
    <source>
        <dbReference type="Proteomes" id="UP001519290"/>
    </source>
</evidence>
<dbReference type="SUPFAM" id="SSF53697">
    <property type="entry name" value="SIS domain"/>
    <property type="match status" value="1"/>
</dbReference>
<dbReference type="EMBL" id="JAGIOD010000001">
    <property type="protein sequence ID" value="MBP2381536.1"/>
    <property type="molecule type" value="Genomic_DNA"/>
</dbReference>
<reference evidence="2 3" key="1">
    <citation type="submission" date="2021-03" db="EMBL/GenBank/DDBJ databases">
        <title>Sequencing the genomes of 1000 actinobacteria strains.</title>
        <authorList>
            <person name="Klenk H.-P."/>
        </authorList>
    </citation>
    <scope>NUCLEOTIDE SEQUENCE [LARGE SCALE GENOMIC DNA]</scope>
    <source>
        <strain evidence="2 3">DSM 14566</strain>
    </source>
</reference>
<proteinExistence type="predicted"/>
<keyword evidence="3" id="KW-1185">Reference proteome</keyword>
<dbReference type="Pfam" id="PF13580">
    <property type="entry name" value="SIS_2"/>
    <property type="match status" value="1"/>
</dbReference>
<comment type="caution">
    <text evidence="2">The sequence shown here is derived from an EMBL/GenBank/DDBJ whole genome shotgun (WGS) entry which is preliminary data.</text>
</comment>
<feature type="domain" description="SIS" evidence="1">
    <location>
        <begin position="25"/>
        <end position="202"/>
    </location>
</feature>
<evidence type="ECO:0000259" key="1">
    <source>
        <dbReference type="PROSITE" id="PS51464"/>
    </source>
</evidence>
<organism evidence="2 3">
    <name type="scientific">Brachybacterium sacelli</name>
    <dbReference type="NCBI Taxonomy" id="173364"/>
    <lineage>
        <taxon>Bacteria</taxon>
        <taxon>Bacillati</taxon>
        <taxon>Actinomycetota</taxon>
        <taxon>Actinomycetes</taxon>
        <taxon>Micrococcales</taxon>
        <taxon>Dermabacteraceae</taxon>
        <taxon>Brachybacterium</taxon>
    </lineage>
</organism>
<sequence length="233" mass="23918">MAMIEDLTALVSRVVEGNHDALDEAADAIAASGGSGGLLYAAGAGHSLAAVMETFFRAGGLAFVRPLWDHSILPLAGARASTAAEREPGLGTDVAQRAGITEADAVLIFSNSGVNPYPVEIAQHAHEVGACVIAMTSVDASASAPKRAGHRLFEISDIVLDTAVPAGDVTWPPQAPVTAPASTILTASLWAAILRRVDTLAPDAPRWTSANVAGGDEVNAALVERFGPRIPEL</sequence>